<name>A0A1N7SL18_9BURK</name>
<feature type="region of interest" description="Disordered" evidence="1">
    <location>
        <begin position="70"/>
        <end position="100"/>
    </location>
</feature>
<evidence type="ECO:0000256" key="1">
    <source>
        <dbReference type="SAM" id="MobiDB-lite"/>
    </source>
</evidence>
<evidence type="ECO:0000313" key="3">
    <source>
        <dbReference type="Proteomes" id="UP000195569"/>
    </source>
</evidence>
<dbReference type="EMBL" id="CYGY02000062">
    <property type="protein sequence ID" value="SIT48078.1"/>
    <property type="molecule type" value="Genomic_DNA"/>
</dbReference>
<dbReference type="AlphaFoldDB" id="A0A1N7SL18"/>
<sequence>MTHCAWFRASLQAVDSFGPPSRADRHPDLLFCIRACALRTSSRLTLGAILTIKEPDYVRDFWRIGQRGTHGGNGIAARRPRRARRCAKPCPARGAGAPRL</sequence>
<organism evidence="2 3">
    <name type="scientific">Paraburkholderia piptadeniae</name>
    <dbReference type="NCBI Taxonomy" id="1701573"/>
    <lineage>
        <taxon>Bacteria</taxon>
        <taxon>Pseudomonadati</taxon>
        <taxon>Pseudomonadota</taxon>
        <taxon>Betaproteobacteria</taxon>
        <taxon>Burkholderiales</taxon>
        <taxon>Burkholderiaceae</taxon>
        <taxon>Paraburkholderia</taxon>
    </lineage>
</organism>
<proteinExistence type="predicted"/>
<dbReference type="Proteomes" id="UP000195569">
    <property type="component" value="Unassembled WGS sequence"/>
</dbReference>
<protein>
    <submittedName>
        <fullName evidence="2">Uncharacterized protein</fullName>
    </submittedName>
</protein>
<reference evidence="2" key="1">
    <citation type="submission" date="2016-12" db="EMBL/GenBank/DDBJ databases">
        <authorList>
            <person name="Moulin L."/>
        </authorList>
    </citation>
    <scope>NUCLEOTIDE SEQUENCE [LARGE SCALE GENOMIC DNA]</scope>
    <source>
        <strain evidence="2">STM 7183</strain>
    </source>
</reference>
<keyword evidence="3" id="KW-1185">Reference proteome</keyword>
<comment type="caution">
    <text evidence="2">The sequence shown here is derived from an EMBL/GenBank/DDBJ whole genome shotgun (WGS) entry which is preliminary data.</text>
</comment>
<evidence type="ECO:0000313" key="2">
    <source>
        <dbReference type="EMBL" id="SIT48078.1"/>
    </source>
</evidence>
<feature type="compositionally biased region" description="Basic residues" evidence="1">
    <location>
        <begin position="78"/>
        <end position="87"/>
    </location>
</feature>
<accession>A0A1N7SL18</accession>
<gene>
    <name evidence="2" type="ORF">BN2476_620054</name>
</gene>